<dbReference type="AlphaFoldDB" id="A0A7F8RQN8"/>
<reference evidence="3" key="1">
    <citation type="submission" date="2025-08" db="UniProtKB">
        <authorList>
            <consortium name="RefSeq"/>
        </authorList>
    </citation>
    <scope>IDENTIFICATION</scope>
    <source>
        <tissue evidence="3">Liver</tissue>
    </source>
</reference>
<organism evidence="2 3">
    <name type="scientific">Leptonychotes weddellii</name>
    <name type="common">Weddell seal</name>
    <name type="synonym">Otaria weddellii</name>
    <dbReference type="NCBI Taxonomy" id="9713"/>
    <lineage>
        <taxon>Eukaryota</taxon>
        <taxon>Metazoa</taxon>
        <taxon>Chordata</taxon>
        <taxon>Craniata</taxon>
        <taxon>Vertebrata</taxon>
        <taxon>Euteleostomi</taxon>
        <taxon>Mammalia</taxon>
        <taxon>Eutheria</taxon>
        <taxon>Laurasiatheria</taxon>
        <taxon>Carnivora</taxon>
        <taxon>Caniformia</taxon>
        <taxon>Pinnipedia</taxon>
        <taxon>Phocidae</taxon>
        <taxon>Monachinae</taxon>
        <taxon>Lobodontini</taxon>
        <taxon>Leptonychotes</taxon>
    </lineage>
</organism>
<sequence>MELHILEHRLQVASVAKESIPLFTYGLIKLAFLSSKTRCKFFSLTETPEDYTIIVDEEGFLGKYFCHPGSAGLWPVVSVGCPPPYFRPRPPPYSAHRPLPYFCPRPLPYFCLPTHCLTFAPLSFWRVG</sequence>
<dbReference type="GO" id="GO:1904262">
    <property type="term" value="P:negative regulation of TORC1 signaling"/>
    <property type="evidence" value="ECO:0007669"/>
    <property type="project" value="TreeGrafter"/>
</dbReference>
<dbReference type="PANTHER" id="PTHR31131">
    <property type="entry name" value="CHROMOSOME 1, WHOLE GENOME SHOTGUN SEQUENCE"/>
    <property type="match status" value="1"/>
</dbReference>
<dbReference type="CTD" id="729438"/>
<proteinExistence type="predicted"/>
<gene>
    <name evidence="3" type="primary">CASTOR2</name>
</gene>
<keyword evidence="2" id="KW-1185">Reference proteome</keyword>
<dbReference type="InterPro" id="IPR051719">
    <property type="entry name" value="CASTOR_mTORC1"/>
</dbReference>
<evidence type="ECO:0000313" key="2">
    <source>
        <dbReference type="Proteomes" id="UP000245341"/>
    </source>
</evidence>
<dbReference type="RefSeq" id="XP_030895576.1">
    <property type="nucleotide sequence ID" value="XM_031039716.1"/>
</dbReference>
<dbReference type="OrthoDB" id="9398472at2759"/>
<evidence type="ECO:0000259" key="1">
    <source>
        <dbReference type="Pfam" id="PF18700"/>
    </source>
</evidence>
<dbReference type="Proteomes" id="UP000245341">
    <property type="component" value="Unplaced"/>
</dbReference>
<accession>A0A7F8RQN8</accession>
<dbReference type="Pfam" id="PF18700">
    <property type="entry name" value="Castor1_N"/>
    <property type="match status" value="1"/>
</dbReference>
<name>A0A7F8RQN8_LEPWE</name>
<dbReference type="InterPro" id="IPR040778">
    <property type="entry name" value="CASTOR1_N"/>
</dbReference>
<evidence type="ECO:0000313" key="3">
    <source>
        <dbReference type="RefSeq" id="XP_030895576.1"/>
    </source>
</evidence>
<dbReference type="PANTHER" id="PTHR31131:SF2">
    <property type="entry name" value="CYTOSOLIC ARGININE SENSOR FOR MTORC1 SUBUNIT 2"/>
    <property type="match status" value="1"/>
</dbReference>
<protein>
    <submittedName>
        <fullName evidence="3">Cytosolic arginine sensor for mTORC1 subunit 2 isoform X1</fullName>
    </submittedName>
</protein>
<dbReference type="KEGG" id="lww:102735893"/>
<dbReference type="GeneID" id="102735893"/>
<feature type="domain" description="CASTOR1 N-terminal" evidence="1">
    <location>
        <begin position="9"/>
        <end position="61"/>
    </location>
</feature>
<dbReference type="Gene3D" id="3.30.2130.10">
    <property type="entry name" value="VC0802-like"/>
    <property type="match status" value="1"/>
</dbReference>